<name>A0ABU2L6J4_9ACTN</name>
<dbReference type="GO" id="GO:0016874">
    <property type="term" value="F:ligase activity"/>
    <property type="evidence" value="ECO:0007669"/>
    <property type="project" value="UniProtKB-KW"/>
</dbReference>
<evidence type="ECO:0000313" key="2">
    <source>
        <dbReference type="Proteomes" id="UP001183388"/>
    </source>
</evidence>
<gene>
    <name evidence="1" type="ORF">RM780_09435</name>
</gene>
<keyword evidence="2" id="KW-1185">Reference proteome</keyword>
<sequence>MTPAQLSEAVLRSVREAAERGELGAVREVPERVGLRARGARAWGTGIALGLAARGGVPAGEVARAVRARLDGLPGVADVEVTAGGFLTVRLGEDADAALLREILQRPNAPTSEEDPARDAARWAAAAGGDPGGALLVQREENPLFRARYAHARARGVARGARALGVRPEPAGAAFAGREERALLEALGEDGLGPVRQLLAVAGAFLETERARPALPVGDEPAGAAHGARVALALAAGAVLARRLGELGISAPEHA</sequence>
<protein>
    <submittedName>
        <fullName evidence="1">Arginine--tRNA ligase</fullName>
    </submittedName>
</protein>
<proteinExistence type="predicted"/>
<keyword evidence="1" id="KW-0436">Ligase</keyword>
<dbReference type="EMBL" id="JAVREN010000010">
    <property type="protein sequence ID" value="MDT0307184.1"/>
    <property type="molecule type" value="Genomic_DNA"/>
</dbReference>
<organism evidence="1 2">
    <name type="scientific">Streptomyces boetiae</name>
    <dbReference type="NCBI Taxonomy" id="3075541"/>
    <lineage>
        <taxon>Bacteria</taxon>
        <taxon>Bacillati</taxon>
        <taxon>Actinomycetota</taxon>
        <taxon>Actinomycetes</taxon>
        <taxon>Kitasatosporales</taxon>
        <taxon>Streptomycetaceae</taxon>
        <taxon>Streptomyces</taxon>
    </lineage>
</organism>
<accession>A0ABU2L6J4</accession>
<reference evidence="2" key="1">
    <citation type="submission" date="2023-07" db="EMBL/GenBank/DDBJ databases">
        <title>30 novel species of actinomycetes from the DSMZ collection.</title>
        <authorList>
            <person name="Nouioui I."/>
        </authorList>
    </citation>
    <scope>NUCLEOTIDE SEQUENCE [LARGE SCALE GENOMIC DNA]</scope>
    <source>
        <strain evidence="2">DSM 44917</strain>
    </source>
</reference>
<evidence type="ECO:0000313" key="1">
    <source>
        <dbReference type="EMBL" id="MDT0307184.1"/>
    </source>
</evidence>
<dbReference type="Proteomes" id="UP001183388">
    <property type="component" value="Unassembled WGS sequence"/>
</dbReference>
<dbReference type="RefSeq" id="WP_311630126.1">
    <property type="nucleotide sequence ID" value="NZ_JAVREN010000010.1"/>
</dbReference>
<comment type="caution">
    <text evidence="1">The sequence shown here is derived from an EMBL/GenBank/DDBJ whole genome shotgun (WGS) entry which is preliminary data.</text>
</comment>